<keyword evidence="3" id="KW-0238">DNA-binding</keyword>
<keyword evidence="4" id="KW-0804">Transcription</keyword>
<reference evidence="6 8" key="1">
    <citation type="submission" date="2018-04" db="EMBL/GenBank/DDBJ databases">
        <title>Brenneria corticis sp.nov.</title>
        <authorList>
            <person name="Li Y."/>
        </authorList>
    </citation>
    <scope>NUCLEOTIDE SEQUENCE [LARGE SCALE GENOMIC DNA]</scope>
    <source>
        <strain evidence="6 8">LMG 2694</strain>
    </source>
</reference>
<keyword evidence="2" id="KW-0805">Transcription regulation</keyword>
<gene>
    <name evidence="6" type="ORF">DDT54_04020</name>
    <name evidence="7" type="ORF">EH206_03170</name>
</gene>
<evidence type="ECO:0000313" key="8">
    <source>
        <dbReference type="Proteomes" id="UP000295985"/>
    </source>
</evidence>
<dbReference type="EMBL" id="QDKK01000003">
    <property type="protein sequence ID" value="PWC25536.1"/>
    <property type="molecule type" value="Genomic_DNA"/>
</dbReference>
<dbReference type="Pfam" id="PF00126">
    <property type="entry name" value="HTH_1"/>
    <property type="match status" value="1"/>
</dbReference>
<dbReference type="Proteomes" id="UP000303847">
    <property type="component" value="Chromosome"/>
</dbReference>
<dbReference type="Pfam" id="PF03466">
    <property type="entry name" value="LysR_substrate"/>
    <property type="match status" value="1"/>
</dbReference>
<feature type="domain" description="HTH lysR-type" evidence="5">
    <location>
        <begin position="1"/>
        <end position="58"/>
    </location>
</feature>
<dbReference type="Proteomes" id="UP000295985">
    <property type="component" value="Unassembled WGS sequence"/>
</dbReference>
<dbReference type="InterPro" id="IPR036388">
    <property type="entry name" value="WH-like_DNA-bd_sf"/>
</dbReference>
<dbReference type="FunFam" id="1.10.10.10:FF:000001">
    <property type="entry name" value="LysR family transcriptional regulator"/>
    <property type="match status" value="1"/>
</dbReference>
<dbReference type="PANTHER" id="PTHR30126">
    <property type="entry name" value="HTH-TYPE TRANSCRIPTIONAL REGULATOR"/>
    <property type="match status" value="1"/>
</dbReference>
<dbReference type="SUPFAM" id="SSF53850">
    <property type="entry name" value="Periplasmic binding protein-like II"/>
    <property type="match status" value="1"/>
</dbReference>
<dbReference type="CDD" id="cd05466">
    <property type="entry name" value="PBP2_LTTR_substrate"/>
    <property type="match status" value="1"/>
</dbReference>
<evidence type="ECO:0000313" key="6">
    <source>
        <dbReference type="EMBL" id="PWC25536.1"/>
    </source>
</evidence>
<dbReference type="AlphaFoldDB" id="A0A2U1UV25"/>
<proteinExistence type="inferred from homology"/>
<protein>
    <submittedName>
        <fullName evidence="6">LysR family transcriptional regulator</fullName>
    </submittedName>
</protein>
<evidence type="ECO:0000256" key="4">
    <source>
        <dbReference type="ARBA" id="ARBA00023163"/>
    </source>
</evidence>
<dbReference type="SUPFAM" id="SSF46785">
    <property type="entry name" value="Winged helix' DNA-binding domain"/>
    <property type="match status" value="1"/>
</dbReference>
<dbReference type="EMBL" id="CP034036">
    <property type="protein sequence ID" value="QCR03299.1"/>
    <property type="molecule type" value="Genomic_DNA"/>
</dbReference>
<keyword evidence="9" id="KW-1185">Reference proteome</keyword>
<accession>A0A2U1UV25</accession>
<organism evidence="6 8">
    <name type="scientific">Brenneria nigrifluens DSM 30175 = ATCC 13028</name>
    <dbReference type="NCBI Taxonomy" id="1121120"/>
    <lineage>
        <taxon>Bacteria</taxon>
        <taxon>Pseudomonadati</taxon>
        <taxon>Pseudomonadota</taxon>
        <taxon>Gammaproteobacteria</taxon>
        <taxon>Enterobacterales</taxon>
        <taxon>Pectobacteriaceae</taxon>
        <taxon>Brenneria</taxon>
    </lineage>
</organism>
<dbReference type="InterPro" id="IPR005119">
    <property type="entry name" value="LysR_subst-bd"/>
</dbReference>
<dbReference type="PRINTS" id="PR00039">
    <property type="entry name" value="HTHLYSR"/>
</dbReference>
<evidence type="ECO:0000256" key="2">
    <source>
        <dbReference type="ARBA" id="ARBA00023015"/>
    </source>
</evidence>
<dbReference type="RefSeq" id="WP_009111369.1">
    <property type="nucleotide sequence ID" value="NZ_CP034036.1"/>
</dbReference>
<dbReference type="Gene3D" id="3.40.190.10">
    <property type="entry name" value="Periplasmic binding protein-like II"/>
    <property type="match status" value="2"/>
</dbReference>
<reference evidence="7 9" key="2">
    <citation type="submission" date="2018-11" db="EMBL/GenBank/DDBJ databases">
        <title>Genome sequences of Brenneria nigrifluens and Brenneria rubrifaciens.</title>
        <authorList>
            <person name="Poret-Peterson A.T."/>
            <person name="McClean A.E."/>
            <person name="Kluepfel D.A."/>
        </authorList>
    </citation>
    <scope>NUCLEOTIDE SEQUENCE [LARGE SCALE GENOMIC DNA]</scope>
    <source>
        <strain evidence="7 9">ATCC 13028</strain>
    </source>
</reference>
<name>A0A2U1UV25_9GAMM</name>
<dbReference type="GO" id="GO:0000976">
    <property type="term" value="F:transcription cis-regulatory region binding"/>
    <property type="evidence" value="ECO:0007669"/>
    <property type="project" value="TreeGrafter"/>
</dbReference>
<dbReference type="GO" id="GO:0003700">
    <property type="term" value="F:DNA-binding transcription factor activity"/>
    <property type="evidence" value="ECO:0007669"/>
    <property type="project" value="InterPro"/>
</dbReference>
<evidence type="ECO:0000256" key="1">
    <source>
        <dbReference type="ARBA" id="ARBA00009437"/>
    </source>
</evidence>
<dbReference type="PANTHER" id="PTHR30126:SF39">
    <property type="entry name" value="HTH-TYPE TRANSCRIPTIONAL REGULATOR CYSL"/>
    <property type="match status" value="1"/>
</dbReference>
<comment type="similarity">
    <text evidence="1">Belongs to the LysR transcriptional regulatory family.</text>
</comment>
<dbReference type="InterPro" id="IPR036390">
    <property type="entry name" value="WH_DNA-bd_sf"/>
</dbReference>
<evidence type="ECO:0000256" key="3">
    <source>
        <dbReference type="ARBA" id="ARBA00023125"/>
    </source>
</evidence>
<sequence>MKIDDIDAFVTLVQLKSTQATATQLGLTQPAVTRRVQNLEQALGVQLLDRQTKPLKPTPLGLSVYRQCRRIRHEIDALRQLISRKEGPSGALRLGLPHSLAERGVMPALATLCGEYGDIRPQIVSHWGLPLLESLRQGELDAAVLMFPAGNVFPDGLHSSDLGPVPLTVVAPRDKAPPPRTLAECYPHGWVLNPEGCGFRAALRRALAEQGLPLRITMEVIGSNLQQSLIASGGGLGLLPRFQVENGLWADRLRILPLADFAPQNRLWLVHSALPQQLRDAAASFAGAVAAGLGLPAPHAA</sequence>
<dbReference type="Gene3D" id="1.10.10.10">
    <property type="entry name" value="Winged helix-like DNA-binding domain superfamily/Winged helix DNA-binding domain"/>
    <property type="match status" value="1"/>
</dbReference>
<dbReference type="OrthoDB" id="9815174at2"/>
<dbReference type="InterPro" id="IPR000847">
    <property type="entry name" value="LysR_HTH_N"/>
</dbReference>
<evidence type="ECO:0000313" key="7">
    <source>
        <dbReference type="EMBL" id="QCR03299.1"/>
    </source>
</evidence>
<evidence type="ECO:0000313" key="9">
    <source>
        <dbReference type="Proteomes" id="UP000303847"/>
    </source>
</evidence>
<dbReference type="PROSITE" id="PS50931">
    <property type="entry name" value="HTH_LYSR"/>
    <property type="match status" value="1"/>
</dbReference>
<evidence type="ECO:0000259" key="5">
    <source>
        <dbReference type="PROSITE" id="PS50931"/>
    </source>
</evidence>